<dbReference type="SUPFAM" id="SSF48431">
    <property type="entry name" value="Lipovitellin-phosvitin complex, superhelical domain"/>
    <property type="match status" value="1"/>
</dbReference>
<reference evidence="14" key="1">
    <citation type="submission" date="2017-10" db="EMBL/GenBank/DDBJ databases">
        <title>Rapid genome shrinkage in a self-fertile nematode reveals novel sperm competition proteins.</title>
        <authorList>
            <person name="Yin D."/>
            <person name="Schwarz E.M."/>
            <person name="Thomas C.G."/>
            <person name="Felde R.L."/>
            <person name="Korf I.F."/>
            <person name="Cutter A.D."/>
            <person name="Schartner C.M."/>
            <person name="Ralston E.J."/>
            <person name="Meyer B.J."/>
            <person name="Haag E.S."/>
        </authorList>
    </citation>
    <scope>NUCLEOTIDE SEQUENCE [LARGE SCALE GENOMIC DNA]</scope>
    <source>
        <strain evidence="14">JU1422</strain>
    </source>
</reference>
<feature type="disulfide bond" evidence="7">
    <location>
        <begin position="190"/>
        <end position="216"/>
    </location>
</feature>
<dbReference type="Pfam" id="PF00094">
    <property type="entry name" value="VWD"/>
    <property type="match status" value="1"/>
</dbReference>
<dbReference type="GO" id="GO:0005319">
    <property type="term" value="F:lipid transporter activity"/>
    <property type="evidence" value="ECO:0007669"/>
    <property type="project" value="InterPro"/>
</dbReference>
<dbReference type="PANTHER" id="PTHR23345">
    <property type="entry name" value="VITELLOGENIN-RELATED"/>
    <property type="match status" value="1"/>
</dbReference>
<dbReference type="GO" id="GO:0006886">
    <property type="term" value="P:intracellular protein transport"/>
    <property type="evidence" value="ECO:0007669"/>
    <property type="project" value="InterPro"/>
</dbReference>
<evidence type="ECO:0000259" key="10">
    <source>
        <dbReference type="PROSITE" id="PS50166"/>
    </source>
</evidence>
<feature type="region of interest" description="Disordered" evidence="8">
    <location>
        <begin position="1529"/>
        <end position="1554"/>
    </location>
</feature>
<evidence type="ECO:0000313" key="13">
    <source>
        <dbReference type="EMBL" id="PIC35372.1"/>
    </source>
</evidence>
<dbReference type="InterPro" id="IPR015819">
    <property type="entry name" value="Lipid_transp_b-sht_shell"/>
</dbReference>
<evidence type="ECO:0000256" key="8">
    <source>
        <dbReference type="SAM" id="MobiDB-lite"/>
    </source>
</evidence>
<dbReference type="FunFam" id="2.30.230.10:FF:000004">
    <property type="entry name" value="Vitellogenin-1"/>
    <property type="match status" value="1"/>
</dbReference>
<feature type="chain" id="PRO_5013821674" description="VWFD domain-containing protein" evidence="9">
    <location>
        <begin position="16"/>
        <end position="1648"/>
    </location>
</feature>
<dbReference type="InterPro" id="IPR015816">
    <property type="entry name" value="Vitellinogen_b-sht_N"/>
</dbReference>
<comment type="caution">
    <text evidence="7">Lacks conserved residue(s) required for the propagation of feature annotation.</text>
</comment>
<feature type="compositionally biased region" description="Acidic residues" evidence="8">
    <location>
        <begin position="1531"/>
        <end position="1541"/>
    </location>
</feature>
<evidence type="ECO:0000259" key="11">
    <source>
        <dbReference type="PROSITE" id="PS51211"/>
    </source>
</evidence>
<keyword evidence="3 9" id="KW-0732">Signal</keyword>
<dbReference type="GO" id="GO:0031267">
    <property type="term" value="F:small GTPase binding"/>
    <property type="evidence" value="ECO:0007669"/>
    <property type="project" value="InterPro"/>
</dbReference>
<dbReference type="STRING" id="1611254.A0A2G5U758"/>
<evidence type="ECO:0000256" key="3">
    <source>
        <dbReference type="ARBA" id="ARBA00022729"/>
    </source>
</evidence>
<dbReference type="InterPro" id="IPR011030">
    <property type="entry name" value="Lipovitellin_superhlx_dom"/>
</dbReference>
<dbReference type="Pfam" id="PF09172">
    <property type="entry name" value="Vit_open_b-sht"/>
    <property type="match status" value="1"/>
</dbReference>
<dbReference type="SMART" id="SM00216">
    <property type="entry name" value="VWD"/>
    <property type="match status" value="1"/>
</dbReference>
<dbReference type="InterPro" id="IPR050733">
    <property type="entry name" value="Vitellogenin/Apolipophorin"/>
</dbReference>
<dbReference type="Gene3D" id="1.25.10.20">
    <property type="entry name" value="Vitellinogen, superhelical"/>
    <property type="match status" value="1"/>
</dbReference>
<keyword evidence="4" id="KW-0758">Storage protein</keyword>
<evidence type="ECO:0000259" key="12">
    <source>
        <dbReference type="PROSITE" id="PS51233"/>
    </source>
</evidence>
<evidence type="ECO:0000256" key="7">
    <source>
        <dbReference type="PROSITE-ProRule" id="PRU00557"/>
    </source>
</evidence>
<protein>
    <recommendedName>
        <fullName evidence="15">VWFD domain-containing protein</fullName>
    </recommendedName>
</protein>
<dbReference type="InterPro" id="IPR015255">
    <property type="entry name" value="Vitellinogen_open_b-sht"/>
</dbReference>
<comment type="caution">
    <text evidence="13">The sequence shown here is derived from an EMBL/GenBank/DDBJ whole genome shotgun (WGS) entry which is preliminary data.</text>
</comment>
<comment type="subcellular location">
    <subcellularLocation>
        <location evidence="1">Secreted</location>
    </subcellularLocation>
</comment>
<feature type="signal peptide" evidence="9">
    <location>
        <begin position="1"/>
        <end position="15"/>
    </location>
</feature>
<evidence type="ECO:0000256" key="6">
    <source>
        <dbReference type="ARBA" id="ARBA00023180"/>
    </source>
</evidence>
<dbReference type="EMBL" id="PDUG01000004">
    <property type="protein sequence ID" value="PIC35372.1"/>
    <property type="molecule type" value="Genomic_DNA"/>
</dbReference>
<dbReference type="PROSITE" id="PS51211">
    <property type="entry name" value="VITELLOGENIN"/>
    <property type="match status" value="1"/>
</dbReference>
<dbReference type="Pfam" id="PF01347">
    <property type="entry name" value="Vitellogenin_N"/>
    <property type="match status" value="1"/>
</dbReference>
<dbReference type="InterPro" id="IPR001747">
    <property type="entry name" value="Vitellogenin_N"/>
</dbReference>
<dbReference type="SUPFAM" id="SSF56968">
    <property type="entry name" value="Lipovitellin-phosvitin complex, beta-sheet shell regions"/>
    <property type="match status" value="2"/>
</dbReference>
<dbReference type="SMART" id="SM01169">
    <property type="entry name" value="DUF1943"/>
    <property type="match status" value="1"/>
</dbReference>
<dbReference type="PROSITE" id="PS51233">
    <property type="entry name" value="VWFD"/>
    <property type="match status" value="1"/>
</dbReference>
<dbReference type="Gene3D" id="2.20.80.10">
    <property type="entry name" value="Lipovitellin-phosvitin complex, chain A, domain 4"/>
    <property type="match status" value="1"/>
</dbReference>
<dbReference type="InterPro" id="IPR001846">
    <property type="entry name" value="VWF_type-D"/>
</dbReference>
<dbReference type="PROSITE" id="PS50166">
    <property type="entry name" value="IMPORTIN_B_NT"/>
    <property type="match status" value="1"/>
</dbReference>
<dbReference type="OrthoDB" id="5825149at2759"/>
<evidence type="ECO:0000256" key="4">
    <source>
        <dbReference type="ARBA" id="ARBA00022761"/>
    </source>
</evidence>
<dbReference type="FunFam" id="1.25.10.20:FF:000003">
    <property type="entry name" value="Vitellogenin C"/>
    <property type="match status" value="1"/>
</dbReference>
<dbReference type="InterPro" id="IPR001494">
    <property type="entry name" value="Importin-beta_N"/>
</dbReference>
<feature type="domain" description="Importin N-terminal" evidence="10">
    <location>
        <begin position="570"/>
        <end position="645"/>
    </location>
</feature>
<feature type="domain" description="VWFD" evidence="12">
    <location>
        <begin position="1338"/>
        <end position="1513"/>
    </location>
</feature>
<evidence type="ECO:0000256" key="1">
    <source>
        <dbReference type="ARBA" id="ARBA00004613"/>
    </source>
</evidence>
<gene>
    <name evidence="13" type="primary">Cni-vit-6</name>
    <name evidence="13" type="synonym">Cnig_chr_IV.g14754</name>
    <name evidence="13" type="ORF">B9Z55_014754</name>
</gene>
<dbReference type="Gene3D" id="2.30.230.10">
    <property type="entry name" value="Lipovitellin, beta-sheet shell regions, chain A"/>
    <property type="match status" value="1"/>
</dbReference>
<evidence type="ECO:0000256" key="5">
    <source>
        <dbReference type="ARBA" id="ARBA00023157"/>
    </source>
</evidence>
<dbReference type="SMART" id="SM00638">
    <property type="entry name" value="LPD_N"/>
    <property type="match status" value="1"/>
</dbReference>
<dbReference type="GO" id="GO:0005576">
    <property type="term" value="C:extracellular region"/>
    <property type="evidence" value="ECO:0007669"/>
    <property type="project" value="UniProtKB-SubCell"/>
</dbReference>
<accession>A0A2G5U758</accession>
<feature type="domain" description="Vitellogenin" evidence="11">
    <location>
        <begin position="32"/>
        <end position="714"/>
    </location>
</feature>
<keyword evidence="14" id="KW-1185">Reference proteome</keyword>
<dbReference type="GO" id="GO:0045735">
    <property type="term" value="F:nutrient reservoir activity"/>
    <property type="evidence" value="ECO:0007669"/>
    <property type="project" value="UniProtKB-KW"/>
</dbReference>
<proteinExistence type="predicted"/>
<evidence type="ECO:0008006" key="15">
    <source>
        <dbReference type="Google" id="ProtNLM"/>
    </source>
</evidence>
<name>A0A2G5U758_9PELO</name>
<dbReference type="PANTHER" id="PTHR23345:SF15">
    <property type="entry name" value="VITELLOGENIN 1-RELATED"/>
    <property type="match status" value="1"/>
</dbReference>
<keyword evidence="6" id="KW-0325">Glycoprotein</keyword>
<organism evidence="13 14">
    <name type="scientific">Caenorhabditis nigoni</name>
    <dbReference type="NCBI Taxonomy" id="1611254"/>
    <lineage>
        <taxon>Eukaryota</taxon>
        <taxon>Metazoa</taxon>
        <taxon>Ecdysozoa</taxon>
        <taxon>Nematoda</taxon>
        <taxon>Chromadorea</taxon>
        <taxon>Rhabditida</taxon>
        <taxon>Rhabditina</taxon>
        <taxon>Rhabditomorpha</taxon>
        <taxon>Rhabditoidea</taxon>
        <taxon>Rhabditidae</taxon>
        <taxon>Peloderinae</taxon>
        <taxon>Caenorhabditis</taxon>
    </lineage>
</organism>
<evidence type="ECO:0000313" key="14">
    <source>
        <dbReference type="Proteomes" id="UP000230233"/>
    </source>
</evidence>
<sequence>MKFFIALALLGAALASSHFDRSLERNIQESSFRAGREYRYLFNGQLSAGLPIPSTPQGISRLQTQVNLQWTDGNTVRMQLEKTRFATSQQETNSLKMLPFERFEEVDRMDREHQQLLSYPVEFDYEHGLVHNIRFAEDDQPWSENIKRAVINMLQVNILKKEKHDGAEKSDNQEQLFAFTNVERTLEGECEVLYTVEENQKEENQRWAKSINFDKCTRRPYIHHVQVPVCKDCEQTLDQDKMSSTVLNYNISGTPSSFLINSVELRSQHLFAPITEKHQLVSAFTLNTLELIYAGEKKSEIKEVRSEKTSELIYNQEWEWAEQQWAQTGEEKYLRQMPQWSENKVEMVQKMFSLMAKQIEQGEAELEAAHTVARIVKVLRQCNEEQLEQIYRHVAEHKDEKIAEQLRSIYFNTLALAGTRVTIQQFVDKVQSRKNITPLKASVAIKTLVDMRYPSLAIAEDVARLCESDVSSSFPALRQSCWLTYGAIVNGVCGQTPRVFVQKNGVKMCPRDAKQRIVDKLVQQFESASSRYEKVLALKTLANAGLDLSVYPLEKIILNEQQETTVRAQAIESLRRLRHQMPVKIQRVLLPIYLNRQQPQHIRMSALHQLIYTQPEWSVLSQIGNQLRQERNQQVRAFTLSLLRSYANNESPCEQSFSSRVQSLLNNMPFSTQEIDRFESVYGKWSTYSRRHQSGFEANFASLFTSESVLPTEMMASLEGVLSGEWNQYFAQVGFTQNNMEKIIKKLLTSVQEKGLEQIVVRGKRATGSFKPTEFLNSLLEKLRITRRQPSEQDPHAVVYIRHRDMDYAFLPIDAESIPEVVRSMIQGGRLEIGDIERVLAQGVHFSASNAAFLYETVRRIPSPMGLPVQFTSKMPTISSIRGKITFELEPKNGKSFDGLRLRLQAEPRVASTHVLSLTVICPIAEVGTKFLHQAVLNTPIDTEVKMNWEDKIVIRSLYTAPSEEKRIALIQSRPVTFVRTVVPEARQYPEPVEMTYMLPENQQLSQSLDREYKQFRVQGTLNRPTSGRIPQWIVDNTVELFYKPQVEKYEAILELDMYNNYKMEKNYEKEYKKHTGKRYLESEPEYDEEEHQEQITKKFEWLQNEKVYQHVAKFEVKPSVLKVDVEAVCNKDFHFCKTQLRGEDMMATVQYVYPQTPRTVEELKEQKYRQLVVLGEMTYGENTIQININGQQSQEQKKFVKQIEQAPEHETLLEASRLDQYQTVVEYELEPKSAQYVTRYWNLVQAYFRTQYPWTSRIESREESSRKNIIRATFNVEPRQRQTVNMTIETPSEKTILERAELPFRLPTAQIHYQPRNSRFEQKPMLEKIVHHTTKQANCVVKSTKIQTFDEVAYKNQFTPCYSVLAKDCGSEKNEPRFVVLMKKMNEKKKWKNVKVVYGENEIEMYKTEEGLVCRVNGEEIEYQPESEMEKKQYSLIWLNKNTIKFESDDVTVQFDGVNARIHLSALYRNQQCGLCGHYDNEKETEFYDAENQENTIPKFAKSYLYKDSKCNYERNVFEKEENFRRIERDEEEQEQEMNYEESRREEQDDEPTEQIVAIERQHEICFTQKPVLRCQNGKSQESKKQKTDVYCLPSSNSWARRQVREIRREPLTKWSEERLENLRDQPKMEERTVRVPVDQKCEKFDY</sequence>
<keyword evidence="5 7" id="KW-1015">Disulfide bond</keyword>
<evidence type="ECO:0000256" key="9">
    <source>
        <dbReference type="SAM" id="SignalP"/>
    </source>
</evidence>
<evidence type="ECO:0000256" key="2">
    <source>
        <dbReference type="ARBA" id="ARBA00022525"/>
    </source>
</evidence>
<dbReference type="Proteomes" id="UP000230233">
    <property type="component" value="Chromosome IV"/>
</dbReference>
<dbReference type="FunFam" id="2.20.80.10:FF:000011">
    <property type="entry name" value="Vitellogenin-6"/>
    <property type="match status" value="1"/>
</dbReference>
<keyword evidence="2" id="KW-0964">Secreted</keyword>